<accession>A0A699KLZ6</accession>
<feature type="region of interest" description="Disordered" evidence="1">
    <location>
        <begin position="174"/>
        <end position="197"/>
    </location>
</feature>
<feature type="non-terminal residue" evidence="2">
    <location>
        <position position="1"/>
    </location>
</feature>
<reference evidence="2" key="1">
    <citation type="journal article" date="2019" name="Sci. Rep.">
        <title>Draft genome of Tanacetum cinerariifolium, the natural source of mosquito coil.</title>
        <authorList>
            <person name="Yamashiro T."/>
            <person name="Shiraishi A."/>
            <person name="Satake H."/>
            <person name="Nakayama K."/>
        </authorList>
    </citation>
    <scope>NUCLEOTIDE SEQUENCE</scope>
</reference>
<protein>
    <submittedName>
        <fullName evidence="2">Uncharacterized protein</fullName>
    </submittedName>
</protein>
<gene>
    <name evidence="2" type="ORF">Tci_667157</name>
</gene>
<sequence>PNFASVFQFNNKATKLETEVVELKKDDLLNTQVTTLVDEHLDSRLGATKDEFMSYLSASITPRITKQHVTESLEHVVLTKESSQRKSTYEAAASLTEFKLKKILINKIDESQSYLTTTEHRECYDGLIKSYNLDKSLFSTYDKRNQSLRLHIFEMPQDQEVNLGDEDEEPKKKVVSTREWFTKPKQSQEPTDPDWNVSKTLQQGPTQSWFSDEILIWLRTSLDDITKNIRMEYLPQRRWSTLEKKKAHIVIKAIDKQLKERRMMRSFEKFVGGRHYETDLWLLQRI</sequence>
<evidence type="ECO:0000313" key="2">
    <source>
        <dbReference type="EMBL" id="GFA95185.1"/>
    </source>
</evidence>
<evidence type="ECO:0000256" key="1">
    <source>
        <dbReference type="SAM" id="MobiDB-lite"/>
    </source>
</evidence>
<comment type="caution">
    <text evidence="2">The sequence shown here is derived from an EMBL/GenBank/DDBJ whole genome shotgun (WGS) entry which is preliminary data.</text>
</comment>
<dbReference type="AlphaFoldDB" id="A0A699KLZ6"/>
<proteinExistence type="predicted"/>
<organism evidence="2">
    <name type="scientific">Tanacetum cinerariifolium</name>
    <name type="common">Dalmatian daisy</name>
    <name type="synonym">Chrysanthemum cinerariifolium</name>
    <dbReference type="NCBI Taxonomy" id="118510"/>
    <lineage>
        <taxon>Eukaryota</taxon>
        <taxon>Viridiplantae</taxon>
        <taxon>Streptophyta</taxon>
        <taxon>Embryophyta</taxon>
        <taxon>Tracheophyta</taxon>
        <taxon>Spermatophyta</taxon>
        <taxon>Magnoliopsida</taxon>
        <taxon>eudicotyledons</taxon>
        <taxon>Gunneridae</taxon>
        <taxon>Pentapetalae</taxon>
        <taxon>asterids</taxon>
        <taxon>campanulids</taxon>
        <taxon>Asterales</taxon>
        <taxon>Asteraceae</taxon>
        <taxon>Asteroideae</taxon>
        <taxon>Anthemideae</taxon>
        <taxon>Anthemidinae</taxon>
        <taxon>Tanacetum</taxon>
    </lineage>
</organism>
<name>A0A699KLZ6_TANCI</name>
<dbReference type="EMBL" id="BKCJ010520802">
    <property type="protein sequence ID" value="GFA95185.1"/>
    <property type="molecule type" value="Genomic_DNA"/>
</dbReference>